<proteinExistence type="predicted"/>
<evidence type="ECO:0000256" key="3">
    <source>
        <dbReference type="ARBA" id="ARBA00022630"/>
    </source>
</evidence>
<dbReference type="SUPFAM" id="SSF55856">
    <property type="entry name" value="Cytochrome b5-like heme/steroid binding domain"/>
    <property type="match status" value="1"/>
</dbReference>
<keyword evidence="3" id="KW-0285">Flavoprotein</keyword>
<evidence type="ECO:0000256" key="4">
    <source>
        <dbReference type="ARBA" id="ARBA00022643"/>
    </source>
</evidence>
<keyword evidence="13" id="KW-1185">Reference proteome</keyword>
<dbReference type="Gene3D" id="2.40.30.10">
    <property type="entry name" value="Translation factors"/>
    <property type="match status" value="1"/>
</dbReference>
<evidence type="ECO:0000259" key="11">
    <source>
        <dbReference type="PROSITE" id="PS51384"/>
    </source>
</evidence>
<keyword evidence="4" id="KW-0288">FMN</keyword>
<dbReference type="Gene3D" id="1.20.58.480">
    <property type="match status" value="1"/>
</dbReference>
<evidence type="ECO:0000256" key="1">
    <source>
        <dbReference type="ARBA" id="ARBA00001917"/>
    </source>
</evidence>
<keyword evidence="9" id="KW-0198">Cysteine biosynthesis</keyword>
<evidence type="ECO:0000256" key="7">
    <source>
        <dbReference type="ARBA" id="ARBA00023002"/>
    </source>
</evidence>
<dbReference type="SUPFAM" id="SSF52343">
    <property type="entry name" value="Ferredoxin reductase-like, C-terminal NADP-linked domain"/>
    <property type="match status" value="1"/>
</dbReference>
<evidence type="ECO:0000313" key="13">
    <source>
        <dbReference type="Proteomes" id="UP000199184"/>
    </source>
</evidence>
<feature type="domain" description="Cytochrome b5 heme-binding" evidence="10">
    <location>
        <begin position="828"/>
        <end position="907"/>
    </location>
</feature>
<dbReference type="InterPro" id="IPR017938">
    <property type="entry name" value="Riboflavin_synthase-like_b-brl"/>
</dbReference>
<organism evidence="12 13">
    <name type="scientific">Bradyrhizobium shewense</name>
    <dbReference type="NCBI Taxonomy" id="1761772"/>
    <lineage>
        <taxon>Bacteria</taxon>
        <taxon>Pseudomonadati</taxon>
        <taxon>Pseudomonadota</taxon>
        <taxon>Alphaproteobacteria</taxon>
        <taxon>Hyphomicrobiales</taxon>
        <taxon>Nitrobacteraceae</taxon>
        <taxon>Bradyrhizobium</taxon>
    </lineage>
</organism>
<dbReference type="InterPro" id="IPR036400">
    <property type="entry name" value="Cyt_B5-like_heme/steroid_sf"/>
</dbReference>
<dbReference type="GO" id="GO:0020037">
    <property type="term" value="F:heme binding"/>
    <property type="evidence" value="ECO:0007669"/>
    <property type="project" value="InterPro"/>
</dbReference>
<dbReference type="GO" id="GO:0046872">
    <property type="term" value="F:metal ion binding"/>
    <property type="evidence" value="ECO:0007669"/>
    <property type="project" value="UniProtKB-KW"/>
</dbReference>
<dbReference type="InterPro" id="IPR017927">
    <property type="entry name" value="FAD-bd_FR_type"/>
</dbReference>
<dbReference type="InterPro" id="IPR039261">
    <property type="entry name" value="FNR_nucleotide-bd"/>
</dbReference>
<gene>
    <name evidence="12" type="ORF">GA0061098_1014189</name>
</gene>
<dbReference type="Proteomes" id="UP000199184">
    <property type="component" value="Unassembled WGS sequence"/>
</dbReference>
<dbReference type="GO" id="GO:0019344">
    <property type="term" value="P:cysteine biosynthetic process"/>
    <property type="evidence" value="ECO:0007669"/>
    <property type="project" value="UniProtKB-KW"/>
</dbReference>
<dbReference type="Gene3D" id="3.40.50.80">
    <property type="entry name" value="Nucleotide-binding domain of ferredoxin-NADP reductase (FNR) module"/>
    <property type="match status" value="1"/>
</dbReference>
<dbReference type="GO" id="GO:0016491">
    <property type="term" value="F:oxidoreductase activity"/>
    <property type="evidence" value="ECO:0007669"/>
    <property type="project" value="UniProtKB-KW"/>
</dbReference>
<dbReference type="InterPro" id="IPR003097">
    <property type="entry name" value="CysJ-like_FAD-binding"/>
</dbReference>
<keyword evidence="5" id="KW-0479">Metal-binding</keyword>
<dbReference type="GO" id="GO:0019441">
    <property type="term" value="P:L-tryptophan catabolic process to kynurenine"/>
    <property type="evidence" value="ECO:0007669"/>
    <property type="project" value="InterPro"/>
</dbReference>
<evidence type="ECO:0000256" key="9">
    <source>
        <dbReference type="ARBA" id="ARBA00023192"/>
    </source>
</evidence>
<keyword evidence="8" id="KW-0408">Iron</keyword>
<dbReference type="GO" id="GO:0010181">
    <property type="term" value="F:FMN binding"/>
    <property type="evidence" value="ECO:0007669"/>
    <property type="project" value="TreeGrafter"/>
</dbReference>
<dbReference type="Pfam" id="PF00173">
    <property type="entry name" value="Cyt-b5"/>
    <property type="match status" value="1"/>
</dbReference>
<comment type="cofactor">
    <cofactor evidence="2">
        <name>FAD</name>
        <dbReference type="ChEBI" id="CHEBI:57692"/>
    </cofactor>
</comment>
<dbReference type="GO" id="GO:0005829">
    <property type="term" value="C:cytosol"/>
    <property type="evidence" value="ECO:0007669"/>
    <property type="project" value="TreeGrafter"/>
</dbReference>
<accession>A0A1C3XEE5</accession>
<dbReference type="PRINTS" id="PR00371">
    <property type="entry name" value="FPNCR"/>
</dbReference>
<dbReference type="PANTHER" id="PTHR19384:SF128">
    <property type="entry name" value="NADPH OXIDOREDUCTASE A"/>
    <property type="match status" value="1"/>
</dbReference>
<protein>
    <submittedName>
        <fullName evidence="12">Oxidoreductase NAD-binding domain-containing protein</fullName>
    </submittedName>
</protein>
<evidence type="ECO:0000313" key="12">
    <source>
        <dbReference type="EMBL" id="SCB50611.1"/>
    </source>
</evidence>
<dbReference type="Pfam" id="PF00175">
    <property type="entry name" value="NAD_binding_1"/>
    <property type="match status" value="1"/>
</dbReference>
<dbReference type="AlphaFoldDB" id="A0A1C3XEE5"/>
<dbReference type="InterPro" id="IPR001709">
    <property type="entry name" value="Flavoprot_Pyr_Nucl_cyt_Rdtase"/>
</dbReference>
<dbReference type="SUPFAM" id="SSF140959">
    <property type="entry name" value="Indolic compounds 2,3-dioxygenase-like"/>
    <property type="match status" value="1"/>
</dbReference>
<dbReference type="Pfam" id="PF01231">
    <property type="entry name" value="IDO"/>
    <property type="match status" value="1"/>
</dbReference>
<dbReference type="EMBL" id="FMAI01000014">
    <property type="protein sequence ID" value="SCB50611.1"/>
    <property type="molecule type" value="Genomic_DNA"/>
</dbReference>
<evidence type="ECO:0000256" key="6">
    <source>
        <dbReference type="ARBA" id="ARBA00022827"/>
    </source>
</evidence>
<evidence type="ECO:0000259" key="10">
    <source>
        <dbReference type="PROSITE" id="PS50255"/>
    </source>
</evidence>
<dbReference type="InterPro" id="IPR001433">
    <property type="entry name" value="OxRdtase_FAD/NAD-bd"/>
</dbReference>
<evidence type="ECO:0000256" key="5">
    <source>
        <dbReference type="ARBA" id="ARBA00022723"/>
    </source>
</evidence>
<dbReference type="GO" id="GO:0050660">
    <property type="term" value="F:flavin adenine dinucleotide binding"/>
    <property type="evidence" value="ECO:0007669"/>
    <property type="project" value="TreeGrafter"/>
</dbReference>
<dbReference type="InterPro" id="IPR023173">
    <property type="entry name" value="NADPH_Cyt_P450_Rdtase_alpha"/>
</dbReference>
<dbReference type="SMART" id="SM01117">
    <property type="entry name" value="Cyt-b5"/>
    <property type="match status" value="1"/>
</dbReference>
<dbReference type="Gene3D" id="3.10.120.10">
    <property type="entry name" value="Cytochrome b5-like heme/steroid binding domain"/>
    <property type="match status" value="1"/>
</dbReference>
<sequence length="1131" mass="126463">MSVPARLVLRQAEVTNAALGHVNLGALSESHGFVSITPPVLDLPAPFNAWTDAAASLPTLCDGMIVRRTLDRLPLLDASPGVLPDRYLLRASSVVGLLAQAYYNIEVPAPAQLPDALAQPWSTIAWRLDKPRWTMSTTDYMFHNWRLIDPSAPAPMRVENMKLLTSIWNNPGVEVFMLVVLEMLAQSTPLVGAVVRAQEAVAGGNSSALKTELALMSDTLNHLTFASLLKANPNRHCGDFHVDPVVWTKMFATLPLPLRAGVHNATGVETPFFHVMDEFLERHDYKTQLGGEALMLRNAFPLHWKQFIVAVRQVSVADYVRESGDRELQGLFNETRDAYQGGHGLLARHRTKAFTFMDAAFKTGRSSTVTGFSGMFKDRAWDVVDTSFENSRIERARQYPSHASFARIKSVSNVGIEPAIMRRIVFDVKGMGMRYEPGDRLAVLPENPADLVQRTLAALNADGHEPVTLTQSWRAAAARPEWHDGSHTVRLSELLTFGQVRPVTREVARRLYALTHSEHLRRLIDDRMEDQWELWELLEKLKTGGFEAERLLAALPGEPHHICQIVPPMAPRLYSISSAPVDRTAPVEEIELTVGHLTYQSETSRTSPGGQRRGTASSFLCDAQGDQSRGVVVRVMHPPRFSLPRDPSTPIVMFAAGTGIAPFRGFLQARARSASGRNILILSVRDVESIPYRDELELLQAAGELELMVAVSRQPVRPVFDPETGMLRMAPGKACRVDELIREPAVASRLVELLRDREEGGEGASIYVCGRATFAGAVLEGLVELLGRGNSPEAAIEDGYQAVYRMIGADRYMQDVFSTYTGSTASLSRRIEISQLMLQNTPQVGLWQAIGGRVYDLTRFAHMHPGGAKLIQSYAGLDATNAYRKIEHHRNPEIDSMLAMFEIGVMRRLDFGMEWTVTVGDDGMQFVPLSVLFRKWVRFVYLFVEIENAYRVEVSLKDEVLVQRESGDDPLNSSYKLQFQIQAHHRFLHMTLEYLSEELGKLWRHTASACDPRADIQWLERELTKLRDNPNTRQALAWTEELQRRNSGLAGAALERWHQHLLSLQAADTALMANIKAALSRGLRAFETHERNALRAGAATIIGTLRSLQSTMHDYYTRLSHDRIRNPIERD</sequence>
<dbReference type="PROSITE" id="PS50255">
    <property type="entry name" value="CYTOCHROME_B5_2"/>
    <property type="match status" value="1"/>
</dbReference>
<dbReference type="SUPFAM" id="SSF63380">
    <property type="entry name" value="Riboflavin synthase domain-like"/>
    <property type="match status" value="1"/>
</dbReference>
<evidence type="ECO:0000256" key="8">
    <source>
        <dbReference type="ARBA" id="ARBA00023004"/>
    </source>
</evidence>
<dbReference type="PROSITE" id="PS51384">
    <property type="entry name" value="FAD_FR"/>
    <property type="match status" value="1"/>
</dbReference>
<keyword evidence="9" id="KW-0028">Amino-acid biosynthesis</keyword>
<feature type="domain" description="FAD-binding FR-type" evidence="11">
    <location>
        <begin position="401"/>
        <end position="646"/>
    </location>
</feature>
<reference evidence="13" key="1">
    <citation type="submission" date="2016-08" db="EMBL/GenBank/DDBJ databases">
        <authorList>
            <person name="Varghese N."/>
            <person name="Submissions Spin"/>
        </authorList>
    </citation>
    <scope>NUCLEOTIDE SEQUENCE [LARGE SCALE GENOMIC DNA]</scope>
    <source>
        <strain evidence="13">ERR11</strain>
    </source>
</reference>
<dbReference type="PANTHER" id="PTHR19384">
    <property type="entry name" value="NITRIC OXIDE SYNTHASE-RELATED"/>
    <property type="match status" value="1"/>
</dbReference>
<dbReference type="Pfam" id="PF00667">
    <property type="entry name" value="FAD_binding_1"/>
    <property type="match status" value="1"/>
</dbReference>
<dbReference type="InterPro" id="IPR001199">
    <property type="entry name" value="Cyt_B5-like_heme/steroid-bd"/>
</dbReference>
<name>A0A1C3XEE5_9BRAD</name>
<comment type="cofactor">
    <cofactor evidence="1">
        <name>FMN</name>
        <dbReference type="ChEBI" id="CHEBI:58210"/>
    </cofactor>
</comment>
<dbReference type="InterPro" id="IPR000898">
    <property type="entry name" value="Indolamine_dOase"/>
</dbReference>
<dbReference type="Gene3D" id="1.20.990.10">
    <property type="entry name" value="NADPH-cytochrome p450 Reductase, Chain A, domain 3"/>
    <property type="match status" value="1"/>
</dbReference>
<dbReference type="InterPro" id="IPR037217">
    <property type="entry name" value="Trp/Indoleamine_2_3_dOase-like"/>
</dbReference>
<evidence type="ECO:0000256" key="2">
    <source>
        <dbReference type="ARBA" id="ARBA00001974"/>
    </source>
</evidence>
<keyword evidence="7" id="KW-0560">Oxidoreductase</keyword>
<keyword evidence="6" id="KW-0274">FAD</keyword>